<dbReference type="SMART" id="SM00267">
    <property type="entry name" value="GGDEF"/>
    <property type="match status" value="1"/>
</dbReference>
<dbReference type="PANTHER" id="PTHR33121:SF70">
    <property type="entry name" value="SIGNALING PROTEIN YKOW"/>
    <property type="match status" value="1"/>
</dbReference>
<keyword evidence="1" id="KW-0812">Transmembrane</keyword>
<dbReference type="RefSeq" id="WP_165783801.1">
    <property type="nucleotide sequence ID" value="NZ_NPEF02000002.1"/>
</dbReference>
<evidence type="ECO:0000259" key="2">
    <source>
        <dbReference type="PROSITE" id="PS50883"/>
    </source>
</evidence>
<gene>
    <name evidence="4" type="ORF">CH379_003090</name>
</gene>
<keyword evidence="5" id="KW-1185">Reference proteome</keyword>
<reference evidence="4 5" key="1">
    <citation type="journal article" date="2018" name="Microb. Genom.">
        <title>Deciphering the unexplored Leptospira diversity from soils uncovers genomic evolution to virulence.</title>
        <authorList>
            <person name="Thibeaux R."/>
            <person name="Iraola G."/>
            <person name="Ferres I."/>
            <person name="Bierque E."/>
            <person name="Girault D."/>
            <person name="Soupe-Gilbert M.E."/>
            <person name="Picardeau M."/>
            <person name="Goarant C."/>
        </authorList>
    </citation>
    <scope>NUCLEOTIDE SEQUENCE [LARGE SCALE GENOMIC DNA]</scope>
    <source>
        <strain evidence="4 5">ATI7-C-A5</strain>
    </source>
</reference>
<feature type="domain" description="EAL" evidence="2">
    <location>
        <begin position="303"/>
        <end position="557"/>
    </location>
</feature>
<dbReference type="Gene3D" id="3.30.70.270">
    <property type="match status" value="1"/>
</dbReference>
<dbReference type="AlphaFoldDB" id="A0AAE4QKB8"/>
<dbReference type="InterPro" id="IPR050706">
    <property type="entry name" value="Cyclic-di-GMP_PDE-like"/>
</dbReference>
<proteinExistence type="predicted"/>
<dbReference type="Pfam" id="PF00563">
    <property type="entry name" value="EAL"/>
    <property type="match status" value="1"/>
</dbReference>
<keyword evidence="1" id="KW-0472">Membrane</keyword>
<dbReference type="InterPro" id="IPR035919">
    <property type="entry name" value="EAL_sf"/>
</dbReference>
<name>A0AAE4QKB8_9LEPT</name>
<dbReference type="InterPro" id="IPR043128">
    <property type="entry name" value="Rev_trsase/Diguanyl_cyclase"/>
</dbReference>
<dbReference type="Pfam" id="PF00990">
    <property type="entry name" value="GGDEF"/>
    <property type="match status" value="1"/>
</dbReference>
<evidence type="ECO:0000313" key="4">
    <source>
        <dbReference type="EMBL" id="MDV6234612.1"/>
    </source>
</evidence>
<dbReference type="GO" id="GO:0071111">
    <property type="term" value="F:cyclic-guanylate-specific phosphodiesterase activity"/>
    <property type="evidence" value="ECO:0007669"/>
    <property type="project" value="InterPro"/>
</dbReference>
<organism evidence="4 5">
    <name type="scientific">Leptospira ellisii</name>
    <dbReference type="NCBI Taxonomy" id="2023197"/>
    <lineage>
        <taxon>Bacteria</taxon>
        <taxon>Pseudomonadati</taxon>
        <taxon>Spirochaetota</taxon>
        <taxon>Spirochaetia</taxon>
        <taxon>Leptospirales</taxon>
        <taxon>Leptospiraceae</taxon>
        <taxon>Leptospira</taxon>
    </lineage>
</organism>
<dbReference type="EMBL" id="NPEF02000002">
    <property type="protein sequence ID" value="MDV6234612.1"/>
    <property type="molecule type" value="Genomic_DNA"/>
</dbReference>
<dbReference type="PROSITE" id="PS50883">
    <property type="entry name" value="EAL"/>
    <property type="match status" value="1"/>
</dbReference>
<feature type="domain" description="GGDEF" evidence="3">
    <location>
        <begin position="163"/>
        <end position="295"/>
    </location>
</feature>
<accession>A0AAE4QKB8</accession>
<comment type="caution">
    <text evidence="4">The sequence shown here is derived from an EMBL/GenBank/DDBJ whole genome shotgun (WGS) entry which is preliminary data.</text>
</comment>
<evidence type="ECO:0000313" key="5">
    <source>
        <dbReference type="Proteomes" id="UP000232122"/>
    </source>
</evidence>
<dbReference type="NCBIfam" id="TIGR00254">
    <property type="entry name" value="GGDEF"/>
    <property type="match status" value="1"/>
</dbReference>
<dbReference type="PROSITE" id="PS50887">
    <property type="entry name" value="GGDEF"/>
    <property type="match status" value="1"/>
</dbReference>
<dbReference type="InterPro" id="IPR000160">
    <property type="entry name" value="GGDEF_dom"/>
</dbReference>
<feature type="transmembrane region" description="Helical" evidence="1">
    <location>
        <begin position="25"/>
        <end position="46"/>
    </location>
</feature>
<dbReference type="InterPro" id="IPR001633">
    <property type="entry name" value="EAL_dom"/>
</dbReference>
<protein>
    <submittedName>
        <fullName evidence="4">EAL domain-containing protein</fullName>
    </submittedName>
</protein>
<dbReference type="Gene3D" id="3.20.20.450">
    <property type="entry name" value="EAL domain"/>
    <property type="match status" value="1"/>
</dbReference>
<dbReference type="FunFam" id="3.20.20.450:FF:000001">
    <property type="entry name" value="Cyclic di-GMP phosphodiesterase yahA"/>
    <property type="match status" value="1"/>
</dbReference>
<dbReference type="Proteomes" id="UP000232122">
    <property type="component" value="Unassembled WGS sequence"/>
</dbReference>
<dbReference type="InterPro" id="IPR029787">
    <property type="entry name" value="Nucleotide_cyclase"/>
</dbReference>
<dbReference type="PANTHER" id="PTHR33121">
    <property type="entry name" value="CYCLIC DI-GMP PHOSPHODIESTERASE PDEF"/>
    <property type="match status" value="1"/>
</dbReference>
<keyword evidence="1" id="KW-1133">Transmembrane helix</keyword>
<feature type="transmembrane region" description="Helical" evidence="1">
    <location>
        <begin position="58"/>
        <end position="77"/>
    </location>
</feature>
<evidence type="ECO:0000259" key="3">
    <source>
        <dbReference type="PROSITE" id="PS50887"/>
    </source>
</evidence>
<dbReference type="CDD" id="cd01948">
    <property type="entry name" value="EAL"/>
    <property type="match status" value="1"/>
</dbReference>
<evidence type="ECO:0000256" key="1">
    <source>
        <dbReference type="SAM" id="Phobius"/>
    </source>
</evidence>
<sequence>MTEQNLGLYETLSKIKPLKSYTAKILLVAFLGTHVPLIALLAYYVIQTGYDVRMIVQTLIVALVATLGGTGATLFALHKLLTPITLTSHCLKKYLNEKVLPNLPTNYTDEAGTLMAGTALTVRKLDEVINYLSNYDPLTSLPNRDSFVERVYSEIKKSSGSGERLFVVSMGIQRWKEIKNTFGNHASDLFLRFIGKRIGDLGKNALILARSGEGEFSLLFHSEAGNDCEKKVTDILEGFKEALPIAGNELYVGISAGIARYPEDGPTSEQLLWKAEAALNGSVAQGIQYSFFTPELNDRIKEKLTLEKELRDAIAKDQFSVVYQPKVDLKTGALSGMEALVRWNHPQSGTVSPLQFIPLAEETGLIVDLGEWVLRKACIDLQNWKRKGLPGFRVSVNLSAIQFRKKFLTETILSILEETNTSPEELELEITESALAGDPVSTLEVLHSLHKSGITLSLDDFGTGYSSLSSLSQYPIHTLKIDQSFVKGLNEDSTNESIIKTILALAESLNLKTIAEGIESERQKELLTLQGCESGQGFLFSKPLPIESLESFVHGFPPPIRLRAVN</sequence>
<dbReference type="SUPFAM" id="SSF55073">
    <property type="entry name" value="Nucleotide cyclase"/>
    <property type="match status" value="1"/>
</dbReference>
<dbReference type="SUPFAM" id="SSF141868">
    <property type="entry name" value="EAL domain-like"/>
    <property type="match status" value="1"/>
</dbReference>
<dbReference type="SMART" id="SM00052">
    <property type="entry name" value="EAL"/>
    <property type="match status" value="1"/>
</dbReference>
<dbReference type="CDD" id="cd01949">
    <property type="entry name" value="GGDEF"/>
    <property type="match status" value="1"/>
</dbReference>